<dbReference type="RefSeq" id="WP_376886847.1">
    <property type="nucleotide sequence ID" value="NZ_JBHUHR010000038.1"/>
</dbReference>
<keyword evidence="4 9" id="KW-0479">Metal-binding</keyword>
<evidence type="ECO:0000256" key="6">
    <source>
        <dbReference type="ARBA" id="ARBA00023002"/>
    </source>
</evidence>
<proteinExistence type="inferred from homology"/>
<feature type="binding site" evidence="9">
    <location>
        <position position="136"/>
    </location>
    <ligand>
        <name>cob(II)alamin</name>
        <dbReference type="ChEBI" id="CHEBI:16304"/>
    </ligand>
</feature>
<evidence type="ECO:0000256" key="1">
    <source>
        <dbReference type="ARBA" id="ARBA00022485"/>
    </source>
</evidence>
<dbReference type="InterPro" id="IPR017900">
    <property type="entry name" value="4Fe4S_Fe_S_CS"/>
</dbReference>
<evidence type="ECO:0000256" key="7">
    <source>
        <dbReference type="ARBA" id="ARBA00023004"/>
    </source>
</evidence>
<feature type="binding site" evidence="9">
    <location>
        <position position="171"/>
    </location>
    <ligand>
        <name>cob(II)alamin</name>
        <dbReference type="ChEBI" id="CHEBI:16304"/>
    </ligand>
</feature>
<evidence type="ECO:0000259" key="10">
    <source>
        <dbReference type="PROSITE" id="PS51379"/>
    </source>
</evidence>
<comment type="subunit">
    <text evidence="9">Monomer.</text>
</comment>
<evidence type="ECO:0000256" key="8">
    <source>
        <dbReference type="ARBA" id="ARBA00023014"/>
    </source>
</evidence>
<feature type="binding site" evidence="9">
    <location>
        <position position="157"/>
    </location>
    <ligand>
        <name>cob(II)alamin</name>
        <dbReference type="ChEBI" id="CHEBI:16304"/>
    </ligand>
</feature>
<comment type="cofactor">
    <cofactor evidence="9">
        <name>cob(II)alamin</name>
        <dbReference type="ChEBI" id="CHEBI:16304"/>
    </cofactor>
</comment>
<comment type="function">
    <text evidence="9">Catalyzes the conversion of epoxyqueuosine (oQ) to queuosine (Q), which is a hypermodified base found in the wobble positions of tRNA(Asp), tRNA(Asn), tRNA(His) and tRNA(Tyr).</text>
</comment>
<dbReference type="HAMAP" id="MF_00916">
    <property type="entry name" value="QueG"/>
    <property type="match status" value="1"/>
</dbReference>
<feature type="binding site" evidence="9">
    <location>
        <position position="201"/>
    </location>
    <ligand>
        <name>[4Fe-4S] cluster</name>
        <dbReference type="ChEBI" id="CHEBI:49883"/>
        <label>2</label>
    </ligand>
</feature>
<evidence type="ECO:0000256" key="3">
    <source>
        <dbReference type="ARBA" id="ARBA00022694"/>
    </source>
</evidence>
<dbReference type="PROSITE" id="PS00198">
    <property type="entry name" value="4FE4S_FER_1"/>
    <property type="match status" value="1"/>
</dbReference>
<feature type="active site" description="Proton donor" evidence="9">
    <location>
        <position position="136"/>
    </location>
</feature>
<keyword evidence="7 9" id="KW-0408">Iron</keyword>
<comment type="caution">
    <text evidence="9">Lacks conserved residue(s) required for the propagation of feature annotation.</text>
</comment>
<keyword evidence="1 9" id="KW-0004">4Fe-4S</keyword>
<dbReference type="SUPFAM" id="SSF46548">
    <property type="entry name" value="alpha-helical ferredoxin"/>
    <property type="match status" value="1"/>
</dbReference>
<comment type="caution">
    <text evidence="11">The sequence shown here is derived from an EMBL/GenBank/DDBJ whole genome shotgun (WGS) entry which is preliminary data.</text>
</comment>
<feature type="binding site" evidence="9">
    <location>
        <position position="217"/>
    </location>
    <ligand>
        <name>[4Fe-4S] cluster</name>
        <dbReference type="ChEBI" id="CHEBI:49883"/>
        <label>2</label>
    </ligand>
</feature>
<comment type="pathway">
    <text evidence="9">tRNA modification; tRNA-queuosine biosynthesis.</text>
</comment>
<gene>
    <name evidence="9 11" type="primary">queG</name>
    <name evidence="11" type="ORF">ACFSKL_13755</name>
</gene>
<feature type="binding site" evidence="9">
    <location>
        <position position="244"/>
    </location>
    <ligand>
        <name>[4Fe-4S] cluster</name>
        <dbReference type="ChEBI" id="CHEBI:49883"/>
        <label>2</label>
    </ligand>
</feature>
<name>A0ABW4VRF3_9BACT</name>
<keyword evidence="6 9" id="KW-0560">Oxidoreductase</keyword>
<feature type="domain" description="4Fe-4S ferredoxin-type" evidence="10">
    <location>
        <begin position="182"/>
        <end position="211"/>
    </location>
</feature>
<dbReference type="InterPro" id="IPR013542">
    <property type="entry name" value="QueG_DUF1730"/>
</dbReference>
<feature type="binding site" evidence="9">
    <location>
        <position position="226"/>
    </location>
    <ligand>
        <name>tRNA</name>
        <dbReference type="ChEBI" id="CHEBI:17843"/>
    </ligand>
</feature>
<feature type="binding site" evidence="9">
    <location>
        <position position="154"/>
    </location>
    <ligand>
        <name>cob(II)alamin</name>
        <dbReference type="ChEBI" id="CHEBI:16304"/>
    </ligand>
</feature>
<evidence type="ECO:0000256" key="2">
    <source>
        <dbReference type="ARBA" id="ARBA00022490"/>
    </source>
</evidence>
<evidence type="ECO:0000256" key="9">
    <source>
        <dbReference type="HAMAP-Rule" id="MF_00916"/>
    </source>
</evidence>
<protein>
    <recommendedName>
        <fullName evidence="9">Epoxyqueuosine reductase</fullName>
        <ecNumber evidence="9">1.17.99.6</ecNumber>
    </recommendedName>
    <alternativeName>
        <fullName evidence="9">Queuosine biosynthesis protein QueG</fullName>
    </alternativeName>
</protein>
<feature type="binding site" evidence="9">
    <location>
        <position position="191"/>
    </location>
    <ligand>
        <name>[4Fe-4S] cluster</name>
        <dbReference type="ChEBI" id="CHEBI:49883"/>
        <label>1</label>
    </ligand>
</feature>
<comment type="similarity">
    <text evidence="9">Belongs to the QueG family.</text>
</comment>
<reference evidence="12" key="1">
    <citation type="journal article" date="2019" name="Int. J. Syst. Evol. Microbiol.">
        <title>The Global Catalogue of Microorganisms (GCM) 10K type strain sequencing project: providing services to taxonomists for standard genome sequencing and annotation.</title>
        <authorList>
            <consortium name="The Broad Institute Genomics Platform"/>
            <consortium name="The Broad Institute Genome Sequencing Center for Infectious Disease"/>
            <person name="Wu L."/>
            <person name="Ma J."/>
        </authorList>
    </citation>
    <scope>NUCLEOTIDE SEQUENCE [LARGE SCALE GENOMIC DNA]</scope>
    <source>
        <strain evidence="12">CGMCC 1.15180</strain>
    </source>
</reference>
<dbReference type="PANTHER" id="PTHR30002:SF4">
    <property type="entry name" value="EPOXYQUEUOSINE REDUCTASE"/>
    <property type="match status" value="1"/>
</dbReference>
<feature type="binding site" evidence="9">
    <location>
        <begin position="244"/>
        <end position="245"/>
    </location>
    <ligand>
        <name>cob(II)alamin</name>
        <dbReference type="ChEBI" id="CHEBI:16304"/>
    </ligand>
</feature>
<dbReference type="Gene3D" id="3.30.70.20">
    <property type="match status" value="1"/>
</dbReference>
<accession>A0ABW4VRF3</accession>
<comment type="subcellular location">
    <subcellularLocation>
        <location evidence="9">Cytoplasm</location>
    </subcellularLocation>
</comment>
<dbReference type="InterPro" id="IPR004453">
    <property type="entry name" value="QueG"/>
</dbReference>
<feature type="binding site" evidence="9">
    <location>
        <position position="194"/>
    </location>
    <ligand>
        <name>[4Fe-4S] cluster</name>
        <dbReference type="ChEBI" id="CHEBI:49883"/>
        <label>1</label>
    </ligand>
</feature>
<dbReference type="PROSITE" id="PS51379">
    <property type="entry name" value="4FE4S_FER_2"/>
    <property type="match status" value="1"/>
</dbReference>
<dbReference type="NCBIfam" id="TIGR00276">
    <property type="entry name" value="tRNA epoxyqueuosine(34) reductase QueG"/>
    <property type="match status" value="1"/>
</dbReference>
<dbReference type="EC" id="1.17.99.6" evidence="9"/>
<evidence type="ECO:0000256" key="5">
    <source>
        <dbReference type="ARBA" id="ARBA00022785"/>
    </source>
</evidence>
<feature type="binding site" evidence="9">
    <location>
        <position position="63"/>
    </location>
    <ligand>
        <name>cob(II)alamin</name>
        <dbReference type="ChEBI" id="CHEBI:16304"/>
    </ligand>
</feature>
<dbReference type="Pfam" id="PF13484">
    <property type="entry name" value="Fer4_16"/>
    <property type="match status" value="1"/>
</dbReference>
<keyword evidence="9" id="KW-0846">Cobalamin</keyword>
<feature type="binding site" evidence="9">
    <location>
        <position position="160"/>
    </location>
    <ligand>
        <name>cob(II)alamin</name>
        <dbReference type="ChEBI" id="CHEBI:16304"/>
    </ligand>
</feature>
<feature type="binding site" evidence="9">
    <location>
        <position position="251"/>
    </location>
    <ligand>
        <name>[4Fe-4S] cluster</name>
        <dbReference type="ChEBI" id="CHEBI:49883"/>
        <label>1</label>
    </ligand>
</feature>
<keyword evidence="8 9" id="KW-0411">Iron-sulfur</keyword>
<keyword evidence="5 9" id="KW-0671">Queuosine biosynthesis</keyword>
<feature type="binding site" evidence="9">
    <location>
        <position position="197"/>
    </location>
    <ligand>
        <name>[4Fe-4S] cluster</name>
        <dbReference type="ChEBI" id="CHEBI:49883"/>
        <label>1</label>
    </ligand>
</feature>
<dbReference type="InterPro" id="IPR017896">
    <property type="entry name" value="4Fe4S_Fe-S-bd"/>
</dbReference>
<feature type="binding site" evidence="9">
    <location>
        <position position="247"/>
    </location>
    <ligand>
        <name>[4Fe-4S] cluster</name>
        <dbReference type="ChEBI" id="CHEBI:49883"/>
        <label>2</label>
    </ligand>
</feature>
<organism evidence="11 12">
    <name type="scientific">Belliella marina</name>
    <dbReference type="NCBI Taxonomy" id="1644146"/>
    <lineage>
        <taxon>Bacteria</taxon>
        <taxon>Pseudomonadati</taxon>
        <taxon>Bacteroidota</taxon>
        <taxon>Cytophagia</taxon>
        <taxon>Cytophagales</taxon>
        <taxon>Cyclobacteriaceae</taxon>
        <taxon>Belliella</taxon>
    </lineage>
</organism>
<dbReference type="Proteomes" id="UP001597361">
    <property type="component" value="Unassembled WGS sequence"/>
</dbReference>
<feature type="binding site" evidence="9">
    <location>
        <position position="219"/>
    </location>
    <ligand>
        <name>cob(II)alamin</name>
        <dbReference type="ChEBI" id="CHEBI:16304"/>
    </ligand>
</feature>
<dbReference type="GO" id="GO:0052693">
    <property type="term" value="F:epoxyqueuosine reductase activity"/>
    <property type="evidence" value="ECO:0007669"/>
    <property type="project" value="UniProtKB-EC"/>
</dbReference>
<dbReference type="EMBL" id="JBHUHR010000038">
    <property type="protein sequence ID" value="MFD2035863.1"/>
    <property type="molecule type" value="Genomic_DNA"/>
</dbReference>
<comment type="cofactor">
    <cofactor evidence="9">
        <name>[4Fe-4S] cluster</name>
        <dbReference type="ChEBI" id="CHEBI:49883"/>
    </cofactor>
    <text evidence="9">Binds 2 [4Fe-4S] clusters per monomer.</text>
</comment>
<keyword evidence="2 9" id="KW-0963">Cytoplasm</keyword>
<dbReference type="Pfam" id="PF08331">
    <property type="entry name" value="QueG_DUF1730"/>
    <property type="match status" value="1"/>
</dbReference>
<keyword evidence="9" id="KW-0170">Cobalt</keyword>
<dbReference type="PANTHER" id="PTHR30002">
    <property type="entry name" value="EPOXYQUEUOSINE REDUCTASE"/>
    <property type="match status" value="1"/>
</dbReference>
<evidence type="ECO:0000256" key="4">
    <source>
        <dbReference type="ARBA" id="ARBA00022723"/>
    </source>
</evidence>
<comment type="catalytic activity">
    <reaction evidence="9">
        <text>epoxyqueuosine(34) in tRNA + AH2 = queuosine(34) in tRNA + A + H2O</text>
        <dbReference type="Rhea" id="RHEA:32159"/>
        <dbReference type="Rhea" id="RHEA-COMP:18571"/>
        <dbReference type="Rhea" id="RHEA-COMP:18582"/>
        <dbReference type="ChEBI" id="CHEBI:13193"/>
        <dbReference type="ChEBI" id="CHEBI:15377"/>
        <dbReference type="ChEBI" id="CHEBI:17499"/>
        <dbReference type="ChEBI" id="CHEBI:194431"/>
        <dbReference type="ChEBI" id="CHEBI:194443"/>
        <dbReference type="EC" id="1.17.99.6"/>
    </reaction>
</comment>
<evidence type="ECO:0000313" key="12">
    <source>
        <dbReference type="Proteomes" id="UP001597361"/>
    </source>
</evidence>
<keyword evidence="3 9" id="KW-0819">tRNA processing</keyword>
<sequence>MSSLISKDKYAQIIKTQAKNLGFEFCGISKAGFLEEEAPRLEAWLNQNYHGQMGYLANNFDKRLDPTKLVEGAKTVVSLIYNYAPPKKITTNPKDYKIAKYAYGKDYHFVIKDKLKDLLQKLNEEIGEIGGRAFVDSAPVMERQWAKKSGLGWTGKNSLLLNRQMGSFFFIAELIIDLEVSPDTPMTKDYCGSCTKCIDACPTDAIVQPGVVDGSKCISYFTIELKDQIPTEVKGKFENWIFGCDICQDVCPWNRFSKPHQEPDFLPHPELEGFSGKDWEEITQETFNKVFQKSAVKRTKLEGLKRNIAFLKK</sequence>
<keyword evidence="12" id="KW-1185">Reference proteome</keyword>
<evidence type="ECO:0000313" key="11">
    <source>
        <dbReference type="EMBL" id="MFD2035863.1"/>
    </source>
</evidence>